<gene>
    <name evidence="4" type="ORF">SAMN04488053_101165</name>
</gene>
<dbReference type="InterPro" id="IPR014710">
    <property type="entry name" value="RmlC-like_jellyroll"/>
</dbReference>
<evidence type="ECO:0000256" key="2">
    <source>
        <dbReference type="PIRSR" id="PIRSR600888-3"/>
    </source>
</evidence>
<dbReference type="Pfam" id="PF00908">
    <property type="entry name" value="dTDP_sugar_isom"/>
    <property type="match status" value="1"/>
</dbReference>
<dbReference type="CDD" id="cd00438">
    <property type="entry name" value="cupin_RmlC"/>
    <property type="match status" value="1"/>
</dbReference>
<dbReference type="UniPathway" id="UPA00124"/>
<feature type="active site" description="Proton donor" evidence="1">
    <location>
        <position position="132"/>
    </location>
</feature>
<dbReference type="Gene3D" id="2.60.120.10">
    <property type="entry name" value="Jelly Rolls"/>
    <property type="match status" value="1"/>
</dbReference>
<feature type="site" description="Participates in a stacking interaction with the thymidine ring of dTDP-4-oxo-6-deoxyglucose" evidence="2">
    <location>
        <position position="138"/>
    </location>
</feature>
<comment type="subunit">
    <text evidence="3">Homodimer.</text>
</comment>
<organism evidence="4 5">
    <name type="scientific">Alkalicoccus daliensis</name>
    <dbReference type="NCBI Taxonomy" id="745820"/>
    <lineage>
        <taxon>Bacteria</taxon>
        <taxon>Bacillati</taxon>
        <taxon>Bacillota</taxon>
        <taxon>Bacilli</taxon>
        <taxon>Bacillales</taxon>
        <taxon>Bacillaceae</taxon>
        <taxon>Alkalicoccus</taxon>
    </lineage>
</organism>
<dbReference type="SUPFAM" id="SSF51182">
    <property type="entry name" value="RmlC-like cupins"/>
    <property type="match status" value="1"/>
</dbReference>
<dbReference type="GO" id="GO:0000271">
    <property type="term" value="P:polysaccharide biosynthetic process"/>
    <property type="evidence" value="ECO:0007669"/>
    <property type="project" value="TreeGrafter"/>
</dbReference>
<protein>
    <recommendedName>
        <fullName evidence="3">dTDP-4-dehydrorhamnose 3,5-epimerase</fullName>
        <ecNumber evidence="3">5.1.3.13</ecNumber>
    </recommendedName>
    <alternativeName>
        <fullName evidence="3">Thymidine diphospho-4-keto-rhamnose 3,5-epimerase</fullName>
    </alternativeName>
</protein>
<accession>A0A1G9ZMT1</accession>
<dbReference type="NCBIfam" id="TIGR01221">
    <property type="entry name" value="rmlC"/>
    <property type="match status" value="1"/>
</dbReference>
<comment type="function">
    <text evidence="3">Catalyzes the epimerization of the C3' and C5'positions of dTDP-6-deoxy-D-xylo-4-hexulose, forming dTDP-6-deoxy-L-lyxo-4-hexulose.</text>
</comment>
<dbReference type="GO" id="GO:0019305">
    <property type="term" value="P:dTDP-rhamnose biosynthetic process"/>
    <property type="evidence" value="ECO:0007669"/>
    <property type="project" value="UniProtKB-UniRule"/>
</dbReference>
<dbReference type="STRING" id="745820.SAMN04488053_101165"/>
<evidence type="ECO:0000256" key="3">
    <source>
        <dbReference type="RuleBase" id="RU364069"/>
    </source>
</evidence>
<dbReference type="GO" id="GO:0008830">
    <property type="term" value="F:dTDP-4-dehydrorhamnose 3,5-epimerase activity"/>
    <property type="evidence" value="ECO:0007669"/>
    <property type="project" value="UniProtKB-UniRule"/>
</dbReference>
<proteinExistence type="inferred from homology"/>
<sequence length="195" mass="22493">MNIVYTPFIGVKILEPQLHEDSRGFFMESFNERVLERADILLPTKQENHSLSVQKGTLRGLHLQLPPYEQAKLIRVIHGEILDVIVDLRNNSPSFKQHYKIVLSAENKKQLYIPKGFAHGFVTLTENTEVIYKTDEYYAPEFEGGIIWNDKELNIDWGTFEPLLSNKDRSMPPLTEAMEKFSDRNGGENLVKTND</sequence>
<dbReference type="GO" id="GO:0005829">
    <property type="term" value="C:cytosol"/>
    <property type="evidence" value="ECO:0007669"/>
    <property type="project" value="TreeGrafter"/>
</dbReference>
<feature type="active site" description="Proton acceptor" evidence="1">
    <location>
        <position position="62"/>
    </location>
</feature>
<comment type="similarity">
    <text evidence="3">Belongs to the dTDP-4-dehydrorhamnose 3,5-epimerase family.</text>
</comment>
<evidence type="ECO:0000256" key="1">
    <source>
        <dbReference type="PIRSR" id="PIRSR600888-1"/>
    </source>
</evidence>
<reference evidence="5" key="1">
    <citation type="submission" date="2016-10" db="EMBL/GenBank/DDBJ databases">
        <authorList>
            <person name="Varghese N."/>
            <person name="Submissions S."/>
        </authorList>
    </citation>
    <scope>NUCLEOTIDE SEQUENCE [LARGE SCALE GENOMIC DNA]</scope>
    <source>
        <strain evidence="5">CGMCC 1.10369</strain>
    </source>
</reference>
<comment type="pathway">
    <text evidence="3">Carbohydrate biosynthesis; dTDP-L-rhamnose biosynthesis.</text>
</comment>
<dbReference type="PANTHER" id="PTHR21047">
    <property type="entry name" value="DTDP-6-DEOXY-D-GLUCOSE-3,5 EPIMERASE"/>
    <property type="match status" value="1"/>
</dbReference>
<evidence type="ECO:0000313" key="5">
    <source>
        <dbReference type="Proteomes" id="UP000198778"/>
    </source>
</evidence>
<dbReference type="EMBL" id="FNIL01000001">
    <property type="protein sequence ID" value="SDN22417.1"/>
    <property type="molecule type" value="Genomic_DNA"/>
</dbReference>
<dbReference type="AlphaFoldDB" id="A0A1G9ZMT1"/>
<name>A0A1G9ZMT1_9BACI</name>
<dbReference type="Proteomes" id="UP000198778">
    <property type="component" value="Unassembled WGS sequence"/>
</dbReference>
<dbReference type="InterPro" id="IPR011051">
    <property type="entry name" value="RmlC_Cupin_sf"/>
</dbReference>
<keyword evidence="5" id="KW-1185">Reference proteome</keyword>
<evidence type="ECO:0000313" key="4">
    <source>
        <dbReference type="EMBL" id="SDN22417.1"/>
    </source>
</evidence>
<dbReference type="EC" id="5.1.3.13" evidence="3"/>
<comment type="catalytic activity">
    <reaction evidence="3">
        <text>dTDP-4-dehydro-6-deoxy-alpha-D-glucose = dTDP-4-dehydro-beta-L-rhamnose</text>
        <dbReference type="Rhea" id="RHEA:16969"/>
        <dbReference type="ChEBI" id="CHEBI:57649"/>
        <dbReference type="ChEBI" id="CHEBI:62830"/>
        <dbReference type="EC" id="5.1.3.13"/>
    </reaction>
</comment>
<keyword evidence="3" id="KW-0413">Isomerase</keyword>
<dbReference type="PANTHER" id="PTHR21047:SF2">
    <property type="entry name" value="THYMIDINE DIPHOSPHO-4-KETO-RHAMNOSE 3,5-EPIMERASE"/>
    <property type="match status" value="1"/>
</dbReference>
<dbReference type="OrthoDB" id="9800680at2"/>
<dbReference type="RefSeq" id="WP_090839628.1">
    <property type="nucleotide sequence ID" value="NZ_FNIL01000001.1"/>
</dbReference>
<dbReference type="InterPro" id="IPR000888">
    <property type="entry name" value="RmlC-like"/>
</dbReference>